<organism evidence="4 5">
    <name type="scientific">Tritrichomonas foetus</name>
    <dbReference type="NCBI Taxonomy" id="1144522"/>
    <lineage>
        <taxon>Eukaryota</taxon>
        <taxon>Metamonada</taxon>
        <taxon>Parabasalia</taxon>
        <taxon>Tritrichomonadida</taxon>
        <taxon>Tritrichomonadidae</taxon>
        <taxon>Tritrichomonas</taxon>
    </lineage>
</organism>
<name>A0A1J4JQT0_9EUKA</name>
<evidence type="ECO:0000313" key="4">
    <source>
        <dbReference type="EMBL" id="OHS99604.1"/>
    </source>
</evidence>
<gene>
    <name evidence="4" type="ORF">TRFO_33892</name>
</gene>
<feature type="coiled-coil region" evidence="1">
    <location>
        <begin position="246"/>
        <end position="413"/>
    </location>
</feature>
<sequence length="926" mass="107832">MNKENAQLKSQIYDLKAHIDELNQRLRISEQTKDDLSQKVEGSLADSEREHQTEIHQLQAQILSLQNQNKLESEKMKAKVQASENMSIKTQSENAVMRNQIGKILKLSENYFHIQFSDVKQLTDHLMHPAPEGAEAAKVAINESSEKDRAKIKHLKEVLEEERIRCKQLELEVIQLRQHLQTETAKNASQLNDAQDRERKLQNALNSMLNEHKIEIATLQNVLNRKKYHTMMTQTADYDFGCNELLNEANRETEAIKNQLIDAQNTINQQKSQLDALEGQTKDEETIREKLRHKVQKARAKNELMIKDMKEAQRRINVLVEKIEQSNDEKDELESQLVILKANAEEIQAQYDITSKELVSTKSTLQLLEKHMKSQIEEITRITNDRDHLLALVHTQNQVLQETEEVIEKIQDQLPSENQFAPKVQHNSSSSQSPSEWDFGTLSEELKSVLRGIAENDGFSLENRIAKIFKIVSLWFEKREEQYEDKIKELNEKIIKDTRTVSDFATSLLNAIDSDDSLNMDEITEAVSNLYKEKLSLQQKVNELEAIPVVCDQATFNEMTETIESLQEIAKALRNKCKQRKEELHECKEAFAAVKEKSDDEIATMREANEKSRTIIDSLQTQLDELHTQNQELLDELNDAKNAHLNEYNQAQSEIENVLMEQSAKYDALKAETDKLIRARDEKLQVYQNKVKEFDNSLKKWEEISRDSNDENRKLKSQINKITLEKDEQFSRMVRQKEKEARQIEDKYQTMIEKLKEKSNETEELVQAMTKDIEENEQKMKQMTQQMATLQFQLQNANLKAQSKIDSIERTKKLAIAQLKAQLMAVETNYSLKHDEQKHIWEAEKRSLFGYIAQQFGSFFDAKQQLNEESFKQVVLKIKNEMERHKKQEKTIRKLLKAKESQTTEDALADLVLYMHPQLQPKNTIF</sequence>
<accession>A0A1J4JQT0</accession>
<feature type="region of interest" description="Disordered" evidence="2">
    <location>
        <begin position="33"/>
        <end position="53"/>
    </location>
</feature>
<evidence type="ECO:0000313" key="5">
    <source>
        <dbReference type="Proteomes" id="UP000179807"/>
    </source>
</evidence>
<reference evidence="3" key="3">
    <citation type="journal article" date="2017" name="Biol. Cell">
        <title>The costa of trichomonads: A complex macromolecular cytoskeleton structure made of uncommon proteins.</title>
        <authorList>
            <person name="de Andrade Rosa I."/>
            <person name="Brigido M.C."/>
            <person name="de Oliveira Santos E."/>
            <person name="Gonzaga L."/>
            <person name="Zingali R.B."/>
            <person name="de Vasconcelos A.T."/>
            <person name="de Souza W."/>
            <person name="Benchimol M."/>
        </authorList>
    </citation>
    <scope>NUCLEOTIDE SEQUENCE</scope>
    <source>
        <strain evidence="3">33892</strain>
    </source>
</reference>
<dbReference type="RefSeq" id="XP_068352741.1">
    <property type="nucleotide sequence ID" value="XM_068509346.1"/>
</dbReference>
<dbReference type="EMBL" id="MLAK01000996">
    <property type="protein sequence ID" value="OHS99604.1"/>
    <property type="molecule type" value="Genomic_DNA"/>
</dbReference>
<evidence type="ECO:0000256" key="2">
    <source>
        <dbReference type="SAM" id="MobiDB-lite"/>
    </source>
</evidence>
<feature type="coiled-coil region" evidence="1">
    <location>
        <begin position="480"/>
        <end position="800"/>
    </location>
</feature>
<evidence type="ECO:0000256" key="1">
    <source>
        <dbReference type="SAM" id="Coils"/>
    </source>
</evidence>
<dbReference type="AlphaFoldDB" id="A0A1J4JQT0"/>
<protein>
    <submittedName>
        <fullName evidence="4">Coiled-coil domain-containing protein</fullName>
    </submittedName>
</protein>
<keyword evidence="1" id="KW-0175">Coiled coil</keyword>
<dbReference type="EMBL" id="KX579690">
    <property type="protein sequence ID" value="ARM19922.1"/>
    <property type="molecule type" value="Genomic_DNA"/>
</dbReference>
<reference evidence="3" key="1">
    <citation type="submission" date="2016-07" db="EMBL/GenBank/DDBJ databases">
        <authorList>
            <person name="Rosa I.A."/>
            <person name="Brigido M.C."/>
            <person name="Santos E.O."/>
            <person name="Almeida L.G.P."/>
            <person name="Zingalli R.B."/>
            <person name="Vasconcelos A.T.R."/>
            <person name="Souza W."/>
            <person name="Benchimol M."/>
        </authorList>
    </citation>
    <scope>NUCLEOTIDE SEQUENCE</scope>
    <source>
        <strain evidence="3">33892</strain>
    </source>
</reference>
<keyword evidence="5" id="KW-1185">Reference proteome</keyword>
<dbReference type="GeneID" id="94844050"/>
<dbReference type="VEuPathDB" id="TrichDB:TRFO_33892"/>
<reference evidence="4 5" key="2">
    <citation type="submission" date="2016-10" db="EMBL/GenBank/DDBJ databases">
        <authorList>
            <person name="Benchimol M."/>
            <person name="Almeida L.G."/>
            <person name="Vasconcelos A.T."/>
            <person name="Perreira-Neves A."/>
            <person name="Rosa I.A."/>
            <person name="Tasca T."/>
            <person name="Bogo M.R."/>
            <person name="de Souza W."/>
        </authorList>
    </citation>
    <scope>NUCLEOTIDE SEQUENCE [LARGE SCALE GENOMIC DNA]</scope>
    <source>
        <strain evidence="4 5">K</strain>
    </source>
</reference>
<evidence type="ECO:0000313" key="3">
    <source>
        <dbReference type="EMBL" id="ARM19922.1"/>
    </source>
</evidence>
<proteinExistence type="predicted"/>
<feature type="coiled-coil region" evidence="1">
    <location>
        <begin position="142"/>
        <end position="211"/>
    </location>
</feature>
<dbReference type="OrthoDB" id="42561at2759"/>
<dbReference type="Proteomes" id="UP000179807">
    <property type="component" value="Unassembled WGS sequence"/>
</dbReference>